<dbReference type="EMBL" id="JAANER010000001">
    <property type="protein sequence ID" value="KAG9195751.1"/>
    <property type="molecule type" value="Genomic_DNA"/>
</dbReference>
<dbReference type="Proteomes" id="UP001199106">
    <property type="component" value="Unassembled WGS sequence"/>
</dbReference>
<reference evidence="2" key="1">
    <citation type="submission" date="2021-07" db="EMBL/GenBank/DDBJ databases">
        <title>Genome Resource of American Ginseng Black Spot Pathogen Alternaria panax.</title>
        <authorList>
            <person name="Qiu C."/>
            <person name="Wang W."/>
            <person name="Liu Z."/>
        </authorList>
    </citation>
    <scope>NUCLEOTIDE SEQUENCE</scope>
    <source>
        <strain evidence="2">BNCC115425</strain>
    </source>
</reference>
<evidence type="ECO:0000313" key="3">
    <source>
        <dbReference type="Proteomes" id="UP001199106"/>
    </source>
</evidence>
<proteinExistence type="predicted"/>
<protein>
    <submittedName>
        <fullName evidence="2">Uncharacterized protein</fullName>
    </submittedName>
</protein>
<gene>
    <name evidence="2" type="ORF">G6011_00872</name>
</gene>
<feature type="region of interest" description="Disordered" evidence="1">
    <location>
        <begin position="1"/>
        <end position="22"/>
    </location>
</feature>
<feature type="compositionally biased region" description="Polar residues" evidence="1">
    <location>
        <begin position="126"/>
        <end position="152"/>
    </location>
</feature>
<keyword evidence="3" id="KW-1185">Reference proteome</keyword>
<sequence length="240" mass="26204">MHVDQKPARSSGNFTSRPLIAKEGIESSESTVLEAVKMVDAAMHNCSIQRLRNDGKALKAIRDSKEFGIGKEAYKENLLSKEAYIAPKSGLGKDLASERIAMHVNDSATRLEQDMNEKQGQHSAKKQQMSSQSCRPSTLAGTHNATPDLQTVKSHERPKGPQKASPTAQMSKADKLTVSLHERGDIELSSTGFVHFPRHRDDDDDWERVSQNSTPKLGQGPKADGKVAGKKGLLSSLFGM</sequence>
<dbReference type="AlphaFoldDB" id="A0AAD4IJY9"/>
<comment type="caution">
    <text evidence="2">The sequence shown here is derived from an EMBL/GenBank/DDBJ whole genome shotgun (WGS) entry which is preliminary data.</text>
</comment>
<evidence type="ECO:0000313" key="2">
    <source>
        <dbReference type="EMBL" id="KAG9195751.1"/>
    </source>
</evidence>
<organism evidence="2 3">
    <name type="scientific">Alternaria panax</name>
    <dbReference type="NCBI Taxonomy" id="48097"/>
    <lineage>
        <taxon>Eukaryota</taxon>
        <taxon>Fungi</taxon>
        <taxon>Dikarya</taxon>
        <taxon>Ascomycota</taxon>
        <taxon>Pezizomycotina</taxon>
        <taxon>Dothideomycetes</taxon>
        <taxon>Pleosporomycetidae</taxon>
        <taxon>Pleosporales</taxon>
        <taxon>Pleosporineae</taxon>
        <taxon>Pleosporaceae</taxon>
        <taxon>Alternaria</taxon>
        <taxon>Alternaria sect. Panax</taxon>
    </lineage>
</organism>
<accession>A0AAD4IJY9</accession>
<feature type="region of interest" description="Disordered" evidence="1">
    <location>
        <begin position="113"/>
        <end position="177"/>
    </location>
</feature>
<evidence type="ECO:0000256" key="1">
    <source>
        <dbReference type="SAM" id="MobiDB-lite"/>
    </source>
</evidence>
<feature type="region of interest" description="Disordered" evidence="1">
    <location>
        <begin position="194"/>
        <end position="240"/>
    </location>
</feature>
<name>A0AAD4IJY9_9PLEO</name>